<feature type="region of interest" description="Disordered" evidence="1">
    <location>
        <begin position="1"/>
        <end position="29"/>
    </location>
</feature>
<sequence>MLVPRRGSSDHRRSSTSTTTTTTTTKTIGGSLIIGGEASAQHQHLVTHHLQTHSQPSQQRRVSTMDIITEERIV</sequence>
<keyword evidence="3" id="KW-1185">Reference proteome</keyword>
<dbReference type="AlphaFoldDB" id="B4I0P0"/>
<organism evidence="3">
    <name type="scientific">Drosophila sechellia</name>
    <name type="common">Fruit fly</name>
    <dbReference type="NCBI Taxonomy" id="7238"/>
    <lineage>
        <taxon>Eukaryota</taxon>
        <taxon>Metazoa</taxon>
        <taxon>Ecdysozoa</taxon>
        <taxon>Arthropoda</taxon>
        <taxon>Hexapoda</taxon>
        <taxon>Insecta</taxon>
        <taxon>Pterygota</taxon>
        <taxon>Neoptera</taxon>
        <taxon>Endopterygota</taxon>
        <taxon>Diptera</taxon>
        <taxon>Brachycera</taxon>
        <taxon>Muscomorpha</taxon>
        <taxon>Ephydroidea</taxon>
        <taxon>Drosophilidae</taxon>
        <taxon>Drosophila</taxon>
        <taxon>Sophophora</taxon>
    </lineage>
</organism>
<evidence type="ECO:0000256" key="1">
    <source>
        <dbReference type="SAM" id="MobiDB-lite"/>
    </source>
</evidence>
<protein>
    <submittedName>
        <fullName evidence="2">GM12415</fullName>
    </submittedName>
</protein>
<dbReference type="EMBL" id="CH480819">
    <property type="protein sequence ID" value="EDW53071.1"/>
    <property type="molecule type" value="Genomic_DNA"/>
</dbReference>
<dbReference type="Proteomes" id="UP000001292">
    <property type="component" value="Unassembled WGS sequence"/>
</dbReference>
<dbReference type="PhylomeDB" id="B4I0P0"/>
<feature type="compositionally biased region" description="Low complexity" evidence="1">
    <location>
        <begin position="15"/>
        <end position="27"/>
    </location>
</feature>
<name>B4I0P0_DROSE</name>
<accession>B4I0P0</accession>
<evidence type="ECO:0000313" key="3">
    <source>
        <dbReference type="Proteomes" id="UP000001292"/>
    </source>
</evidence>
<dbReference type="OMA" id="CTTTTIH"/>
<gene>
    <name evidence="2" type="primary">Dsec\GM12415</name>
    <name evidence="2" type="ORF">Dsec_GM12415</name>
</gene>
<dbReference type="HOGENOM" id="CLU_200711_0_0_1"/>
<evidence type="ECO:0000313" key="2">
    <source>
        <dbReference type="EMBL" id="EDW53071.1"/>
    </source>
</evidence>
<proteinExistence type="predicted"/>
<reference evidence="2 3" key="1">
    <citation type="journal article" date="2007" name="Nature">
        <title>Evolution of genes and genomes on the Drosophila phylogeny.</title>
        <authorList>
            <consortium name="Drosophila 12 Genomes Consortium"/>
            <person name="Clark A.G."/>
            <person name="Eisen M.B."/>
            <person name="Smith D.R."/>
            <person name="Bergman C.M."/>
            <person name="Oliver B."/>
            <person name="Markow T.A."/>
            <person name="Kaufman T.C."/>
            <person name="Kellis M."/>
            <person name="Gelbart W."/>
            <person name="Iyer V.N."/>
            <person name="Pollard D.A."/>
            <person name="Sackton T.B."/>
            <person name="Larracuente A.M."/>
            <person name="Singh N.D."/>
            <person name="Abad J.P."/>
            <person name="Abt D.N."/>
            <person name="Adryan B."/>
            <person name="Aguade M."/>
            <person name="Akashi H."/>
            <person name="Anderson W.W."/>
            <person name="Aquadro C.F."/>
            <person name="Ardell D.H."/>
            <person name="Arguello R."/>
            <person name="Artieri C.G."/>
            <person name="Barbash D.A."/>
            <person name="Barker D."/>
            <person name="Barsanti P."/>
            <person name="Batterham P."/>
            <person name="Batzoglou S."/>
            <person name="Begun D."/>
            <person name="Bhutkar A."/>
            <person name="Blanco E."/>
            <person name="Bosak S.A."/>
            <person name="Bradley R.K."/>
            <person name="Brand A.D."/>
            <person name="Brent M.R."/>
            <person name="Brooks A.N."/>
            <person name="Brown R.H."/>
            <person name="Butlin R.K."/>
            <person name="Caggese C."/>
            <person name="Calvi B.R."/>
            <person name="Bernardo de Carvalho A."/>
            <person name="Caspi A."/>
            <person name="Castrezana S."/>
            <person name="Celniker S.E."/>
            <person name="Chang J.L."/>
            <person name="Chapple C."/>
            <person name="Chatterji S."/>
            <person name="Chinwalla A."/>
            <person name="Civetta A."/>
            <person name="Clifton S.W."/>
            <person name="Comeron J.M."/>
            <person name="Costello J.C."/>
            <person name="Coyne J.A."/>
            <person name="Daub J."/>
            <person name="David R.G."/>
            <person name="Delcher A.L."/>
            <person name="Delehaunty K."/>
            <person name="Do C.B."/>
            <person name="Ebling H."/>
            <person name="Edwards K."/>
            <person name="Eickbush T."/>
            <person name="Evans J.D."/>
            <person name="Filipski A."/>
            <person name="Findeiss S."/>
            <person name="Freyhult E."/>
            <person name="Fulton L."/>
            <person name="Fulton R."/>
            <person name="Garcia A.C."/>
            <person name="Gardiner A."/>
            <person name="Garfield D.A."/>
            <person name="Garvin B.E."/>
            <person name="Gibson G."/>
            <person name="Gilbert D."/>
            <person name="Gnerre S."/>
            <person name="Godfrey J."/>
            <person name="Good R."/>
            <person name="Gotea V."/>
            <person name="Gravely B."/>
            <person name="Greenberg A.J."/>
            <person name="Griffiths-Jones S."/>
            <person name="Gross S."/>
            <person name="Guigo R."/>
            <person name="Gustafson E.A."/>
            <person name="Haerty W."/>
            <person name="Hahn M.W."/>
            <person name="Halligan D.L."/>
            <person name="Halpern A.L."/>
            <person name="Halter G.M."/>
            <person name="Han M.V."/>
            <person name="Heger A."/>
            <person name="Hillier L."/>
            <person name="Hinrichs A.S."/>
            <person name="Holmes I."/>
            <person name="Hoskins R.A."/>
            <person name="Hubisz M.J."/>
            <person name="Hultmark D."/>
            <person name="Huntley M.A."/>
            <person name="Jaffe D.B."/>
            <person name="Jagadeeshan S."/>
            <person name="Jeck W.R."/>
            <person name="Johnson J."/>
            <person name="Jones C.D."/>
            <person name="Jordan W.C."/>
            <person name="Karpen G.H."/>
            <person name="Kataoka E."/>
            <person name="Keightley P.D."/>
            <person name="Kheradpour P."/>
            <person name="Kirkness E.F."/>
            <person name="Koerich L.B."/>
            <person name="Kristiansen K."/>
            <person name="Kudrna D."/>
            <person name="Kulathinal R.J."/>
            <person name="Kumar S."/>
            <person name="Kwok R."/>
            <person name="Lander E."/>
            <person name="Langley C.H."/>
            <person name="Lapoint R."/>
            <person name="Lazzaro B.P."/>
            <person name="Lee S.J."/>
            <person name="Levesque L."/>
            <person name="Li R."/>
            <person name="Lin C.F."/>
            <person name="Lin M.F."/>
            <person name="Lindblad-Toh K."/>
            <person name="Llopart A."/>
            <person name="Long M."/>
            <person name="Low L."/>
            <person name="Lozovsky E."/>
            <person name="Lu J."/>
            <person name="Luo M."/>
            <person name="Machado C.A."/>
            <person name="Makalowski W."/>
            <person name="Marzo M."/>
            <person name="Matsuda M."/>
            <person name="Matzkin L."/>
            <person name="McAllister B."/>
            <person name="McBride C.S."/>
            <person name="McKernan B."/>
            <person name="McKernan K."/>
            <person name="Mendez-Lago M."/>
            <person name="Minx P."/>
            <person name="Mollenhauer M.U."/>
            <person name="Montooth K."/>
            <person name="Mount S.M."/>
            <person name="Mu X."/>
            <person name="Myers E."/>
            <person name="Negre B."/>
            <person name="Newfeld S."/>
            <person name="Nielsen R."/>
            <person name="Noor M.A."/>
            <person name="O'Grady P."/>
            <person name="Pachter L."/>
            <person name="Papaceit M."/>
            <person name="Parisi M.J."/>
            <person name="Parisi M."/>
            <person name="Parts L."/>
            <person name="Pedersen J.S."/>
            <person name="Pesole G."/>
            <person name="Phillippy A.M."/>
            <person name="Ponting C.P."/>
            <person name="Pop M."/>
            <person name="Porcelli D."/>
            <person name="Powell J.R."/>
            <person name="Prohaska S."/>
            <person name="Pruitt K."/>
            <person name="Puig M."/>
            <person name="Quesneville H."/>
            <person name="Ram K.R."/>
            <person name="Rand D."/>
            <person name="Rasmussen M.D."/>
            <person name="Reed L.K."/>
            <person name="Reenan R."/>
            <person name="Reily A."/>
            <person name="Remington K.A."/>
            <person name="Rieger T.T."/>
            <person name="Ritchie M.G."/>
            <person name="Robin C."/>
            <person name="Rogers Y.H."/>
            <person name="Rohde C."/>
            <person name="Rozas J."/>
            <person name="Rubenfield M.J."/>
            <person name="Ruiz A."/>
            <person name="Russo S."/>
            <person name="Salzberg S.L."/>
            <person name="Sanchez-Gracia A."/>
            <person name="Saranga D.J."/>
            <person name="Sato H."/>
            <person name="Schaeffer S.W."/>
            <person name="Schatz M.C."/>
            <person name="Schlenke T."/>
            <person name="Schwartz R."/>
            <person name="Segarra C."/>
            <person name="Singh R.S."/>
            <person name="Sirot L."/>
            <person name="Sirota M."/>
            <person name="Sisneros N.B."/>
            <person name="Smith C.D."/>
            <person name="Smith T.F."/>
            <person name="Spieth J."/>
            <person name="Stage D.E."/>
            <person name="Stark A."/>
            <person name="Stephan W."/>
            <person name="Strausberg R.L."/>
            <person name="Strempel S."/>
            <person name="Sturgill D."/>
            <person name="Sutton G."/>
            <person name="Sutton G.G."/>
            <person name="Tao W."/>
            <person name="Teichmann S."/>
            <person name="Tobari Y.N."/>
            <person name="Tomimura Y."/>
            <person name="Tsolas J.M."/>
            <person name="Valente V.L."/>
            <person name="Venter E."/>
            <person name="Venter J.C."/>
            <person name="Vicario S."/>
            <person name="Vieira F.G."/>
            <person name="Vilella A.J."/>
            <person name="Villasante A."/>
            <person name="Walenz B."/>
            <person name="Wang J."/>
            <person name="Wasserman M."/>
            <person name="Watts T."/>
            <person name="Wilson D."/>
            <person name="Wilson R.K."/>
            <person name="Wing R.A."/>
            <person name="Wolfner M.F."/>
            <person name="Wong A."/>
            <person name="Wong G.K."/>
            <person name="Wu C.I."/>
            <person name="Wu G."/>
            <person name="Yamamoto D."/>
            <person name="Yang H.P."/>
            <person name="Yang S.P."/>
            <person name="Yorke J.A."/>
            <person name="Yoshida K."/>
            <person name="Zdobnov E."/>
            <person name="Zhang P."/>
            <person name="Zhang Y."/>
            <person name="Zimin A.V."/>
            <person name="Baldwin J."/>
            <person name="Abdouelleil A."/>
            <person name="Abdulkadir J."/>
            <person name="Abebe A."/>
            <person name="Abera B."/>
            <person name="Abreu J."/>
            <person name="Acer S.C."/>
            <person name="Aftuck L."/>
            <person name="Alexander A."/>
            <person name="An P."/>
            <person name="Anderson E."/>
            <person name="Anderson S."/>
            <person name="Arachi H."/>
            <person name="Azer M."/>
            <person name="Bachantsang P."/>
            <person name="Barry A."/>
            <person name="Bayul T."/>
            <person name="Berlin A."/>
            <person name="Bessette D."/>
            <person name="Bloom T."/>
            <person name="Blye J."/>
            <person name="Boguslavskiy L."/>
            <person name="Bonnet C."/>
            <person name="Boukhgalter B."/>
            <person name="Bourzgui I."/>
            <person name="Brown A."/>
            <person name="Cahill P."/>
            <person name="Channer S."/>
            <person name="Cheshatsang Y."/>
            <person name="Chuda L."/>
            <person name="Citroen M."/>
            <person name="Collymore A."/>
            <person name="Cooke P."/>
            <person name="Costello M."/>
            <person name="D'Aco K."/>
            <person name="Daza R."/>
            <person name="De Haan G."/>
            <person name="DeGray S."/>
            <person name="DeMaso C."/>
            <person name="Dhargay N."/>
            <person name="Dooley K."/>
            <person name="Dooley E."/>
            <person name="Doricent M."/>
            <person name="Dorje P."/>
            <person name="Dorjee K."/>
            <person name="Dupes A."/>
            <person name="Elong R."/>
            <person name="Falk J."/>
            <person name="Farina A."/>
            <person name="Faro S."/>
            <person name="Ferguson D."/>
            <person name="Fisher S."/>
            <person name="Foley C.D."/>
            <person name="Franke A."/>
            <person name="Friedrich D."/>
            <person name="Gadbois L."/>
            <person name="Gearin G."/>
            <person name="Gearin C.R."/>
            <person name="Giannoukos G."/>
            <person name="Goode T."/>
            <person name="Graham J."/>
            <person name="Grandbois E."/>
            <person name="Grewal S."/>
            <person name="Gyaltsen K."/>
            <person name="Hafez N."/>
            <person name="Hagos B."/>
            <person name="Hall J."/>
            <person name="Henson C."/>
            <person name="Hollinger A."/>
            <person name="Honan T."/>
            <person name="Huard M.D."/>
            <person name="Hughes L."/>
            <person name="Hurhula B."/>
            <person name="Husby M.E."/>
            <person name="Kamat A."/>
            <person name="Kanga B."/>
            <person name="Kashin S."/>
            <person name="Khazanovich D."/>
            <person name="Kisner P."/>
            <person name="Lance K."/>
            <person name="Lara M."/>
            <person name="Lee W."/>
            <person name="Lennon N."/>
            <person name="Letendre F."/>
            <person name="LeVine R."/>
            <person name="Lipovsky A."/>
            <person name="Liu X."/>
            <person name="Liu J."/>
            <person name="Liu S."/>
            <person name="Lokyitsang T."/>
            <person name="Lokyitsang Y."/>
            <person name="Lubonja R."/>
            <person name="Lui A."/>
            <person name="MacDonald P."/>
            <person name="Magnisalis V."/>
            <person name="Maru K."/>
            <person name="Matthews C."/>
            <person name="McCusker W."/>
            <person name="McDonough S."/>
            <person name="Mehta T."/>
            <person name="Meldrim J."/>
            <person name="Meneus L."/>
            <person name="Mihai O."/>
            <person name="Mihalev A."/>
            <person name="Mihova T."/>
            <person name="Mittelman R."/>
            <person name="Mlenga V."/>
            <person name="Montmayeur A."/>
            <person name="Mulrain L."/>
            <person name="Navidi A."/>
            <person name="Naylor J."/>
            <person name="Negash T."/>
            <person name="Nguyen T."/>
            <person name="Nguyen N."/>
            <person name="Nicol R."/>
            <person name="Norbu C."/>
            <person name="Norbu N."/>
            <person name="Novod N."/>
            <person name="O'Neill B."/>
            <person name="Osman S."/>
            <person name="Markiewicz E."/>
            <person name="Oyono O.L."/>
            <person name="Patti C."/>
            <person name="Phunkhang P."/>
            <person name="Pierre F."/>
            <person name="Priest M."/>
            <person name="Raghuraman S."/>
            <person name="Rege F."/>
            <person name="Reyes R."/>
            <person name="Rise C."/>
            <person name="Rogov P."/>
            <person name="Ross K."/>
            <person name="Ryan E."/>
            <person name="Settipalli S."/>
            <person name="Shea T."/>
            <person name="Sherpa N."/>
            <person name="Shi L."/>
            <person name="Shih D."/>
            <person name="Sparrow T."/>
            <person name="Spaulding J."/>
            <person name="Stalker J."/>
            <person name="Stange-Thomann N."/>
            <person name="Stavropoulos S."/>
            <person name="Stone C."/>
            <person name="Strader C."/>
            <person name="Tesfaye S."/>
            <person name="Thomson T."/>
            <person name="Thoulutsang Y."/>
            <person name="Thoulutsang D."/>
            <person name="Topham K."/>
            <person name="Topping I."/>
            <person name="Tsamla T."/>
            <person name="Vassiliev H."/>
            <person name="Vo A."/>
            <person name="Wangchuk T."/>
            <person name="Wangdi T."/>
            <person name="Weiand M."/>
            <person name="Wilkinson J."/>
            <person name="Wilson A."/>
            <person name="Yadav S."/>
            <person name="Young G."/>
            <person name="Yu Q."/>
            <person name="Zembek L."/>
            <person name="Zhong D."/>
            <person name="Zimmer A."/>
            <person name="Zwirko Z."/>
            <person name="Jaffe D.B."/>
            <person name="Alvarez P."/>
            <person name="Brockman W."/>
            <person name="Butler J."/>
            <person name="Chin C."/>
            <person name="Gnerre S."/>
            <person name="Grabherr M."/>
            <person name="Kleber M."/>
            <person name="Mauceli E."/>
            <person name="MacCallum I."/>
        </authorList>
    </citation>
    <scope>NUCLEOTIDE SEQUENCE [LARGE SCALE GENOMIC DNA]</scope>
    <source>
        <strain evidence="3">Rob3c / Tucson 14021-0248.25</strain>
    </source>
</reference>